<keyword evidence="2" id="KW-0489">Methyltransferase</keyword>
<dbReference type="PANTHER" id="PTHR33990:SF2">
    <property type="entry name" value="PHNB-LIKE DOMAIN-CONTAINING PROTEIN"/>
    <property type="match status" value="1"/>
</dbReference>
<dbReference type="Proteomes" id="UP000561726">
    <property type="component" value="Unassembled WGS sequence"/>
</dbReference>
<sequence length="166" mass="18217">MQKISPFLWFNDQAEEAAEYYVSIFTNSRIVNVSRFPSTTPGYAGRPGHAMSVTFELDGLEVQALNGGPSFSFTEAISLFVHAETQPEIDDLWAKLSAGGRESQCGWLQDKFGLSWQITPSVLEQLLSDPDPARAGRVMQAMLAMSKIDIALLRAAADTEKPSDSE</sequence>
<dbReference type="RefSeq" id="WP_035838014.1">
    <property type="nucleotide sequence ID" value="NZ_JACHBQ010000001.1"/>
</dbReference>
<keyword evidence="4" id="KW-1185">Reference proteome</keyword>
<evidence type="ECO:0000313" key="4">
    <source>
        <dbReference type="Proteomes" id="UP000029864"/>
    </source>
</evidence>
<dbReference type="Gene3D" id="3.10.180.10">
    <property type="entry name" value="2,3-Dihydroxybiphenyl 1,2-Dioxygenase, domain 1"/>
    <property type="match status" value="1"/>
</dbReference>
<dbReference type="InterPro" id="IPR009725">
    <property type="entry name" value="3_dmu_93_MTrfase"/>
</dbReference>
<comment type="caution">
    <text evidence="2">The sequence shown here is derived from an EMBL/GenBank/DDBJ whole genome shotgun (WGS) entry which is preliminary data.</text>
</comment>
<dbReference type="InterPro" id="IPR028973">
    <property type="entry name" value="PhnB-like"/>
</dbReference>
<name>A0A099J4D1_9MICO</name>
<dbReference type="OrthoDB" id="9806473at2"/>
<evidence type="ECO:0000259" key="1">
    <source>
        <dbReference type="Pfam" id="PF06983"/>
    </source>
</evidence>
<protein>
    <submittedName>
        <fullName evidence="2 3">3-demethylubiquinone-9 3-methyltransferase</fullName>
    </submittedName>
</protein>
<gene>
    <name evidence="3" type="ORF">BJ997_001300</name>
    <name evidence="2" type="ORF">GY21_15605</name>
</gene>
<evidence type="ECO:0000313" key="5">
    <source>
        <dbReference type="Proteomes" id="UP000561726"/>
    </source>
</evidence>
<dbReference type="EMBL" id="JPXF01000075">
    <property type="protein sequence ID" value="KGJ72392.1"/>
    <property type="molecule type" value="Genomic_DNA"/>
</dbReference>
<dbReference type="EMBL" id="JACHBQ010000001">
    <property type="protein sequence ID" value="MBB5640752.1"/>
    <property type="molecule type" value="Genomic_DNA"/>
</dbReference>
<dbReference type="Proteomes" id="UP000029864">
    <property type="component" value="Unassembled WGS sequence"/>
</dbReference>
<dbReference type="GO" id="GO:0032259">
    <property type="term" value="P:methylation"/>
    <property type="evidence" value="ECO:0007669"/>
    <property type="project" value="UniProtKB-KW"/>
</dbReference>
<proteinExistence type="predicted"/>
<reference evidence="3 5" key="2">
    <citation type="submission" date="2020-08" db="EMBL/GenBank/DDBJ databases">
        <title>Sequencing the genomes of 1000 actinobacteria strains.</title>
        <authorList>
            <person name="Klenk H.-P."/>
        </authorList>
    </citation>
    <scope>NUCLEOTIDE SEQUENCE [LARGE SCALE GENOMIC DNA]</scope>
    <source>
        <strain evidence="3 5">DSM 21065</strain>
    </source>
</reference>
<keyword evidence="2" id="KW-0830">Ubiquinone</keyword>
<feature type="domain" description="PhnB-like" evidence="1">
    <location>
        <begin position="2"/>
        <end position="119"/>
    </location>
</feature>
<dbReference type="SUPFAM" id="SSF54593">
    <property type="entry name" value="Glyoxalase/Bleomycin resistance protein/Dihydroxybiphenyl dioxygenase"/>
    <property type="match status" value="1"/>
</dbReference>
<reference evidence="2 4" key="1">
    <citation type="submission" date="2014-08" db="EMBL/GenBank/DDBJ databases">
        <authorList>
            <person name="Sisinthy S."/>
        </authorList>
    </citation>
    <scope>NUCLEOTIDE SEQUENCE [LARGE SCALE GENOMIC DNA]</scope>
    <source>
        <strain evidence="2 4">RuG17</strain>
    </source>
</reference>
<dbReference type="PIRSF" id="PIRSF021700">
    <property type="entry name" value="3_dmu_93_MTrfase"/>
    <property type="match status" value="1"/>
</dbReference>
<dbReference type="CDD" id="cd06588">
    <property type="entry name" value="PhnB_like"/>
    <property type="match status" value="1"/>
</dbReference>
<keyword evidence="2" id="KW-0808">Transferase</keyword>
<dbReference type="STRING" id="1001240.GY21_15605"/>
<dbReference type="eggNOG" id="COG3865">
    <property type="taxonomic scope" value="Bacteria"/>
</dbReference>
<dbReference type="InterPro" id="IPR029068">
    <property type="entry name" value="Glyas_Bleomycin-R_OHBP_Dase"/>
</dbReference>
<organism evidence="2 4">
    <name type="scientific">Cryobacterium roopkundense</name>
    <dbReference type="NCBI Taxonomy" id="1001240"/>
    <lineage>
        <taxon>Bacteria</taxon>
        <taxon>Bacillati</taxon>
        <taxon>Actinomycetota</taxon>
        <taxon>Actinomycetes</taxon>
        <taxon>Micrococcales</taxon>
        <taxon>Microbacteriaceae</taxon>
        <taxon>Cryobacterium</taxon>
    </lineage>
</organism>
<evidence type="ECO:0000313" key="2">
    <source>
        <dbReference type="EMBL" id="KGJ72392.1"/>
    </source>
</evidence>
<evidence type="ECO:0000313" key="3">
    <source>
        <dbReference type="EMBL" id="MBB5640752.1"/>
    </source>
</evidence>
<dbReference type="AlphaFoldDB" id="A0A099J4D1"/>
<accession>A0A099J4D1</accession>
<dbReference type="PANTHER" id="PTHR33990">
    <property type="entry name" value="PROTEIN YJDN-RELATED"/>
    <property type="match status" value="1"/>
</dbReference>
<dbReference type="GO" id="GO:0008168">
    <property type="term" value="F:methyltransferase activity"/>
    <property type="evidence" value="ECO:0007669"/>
    <property type="project" value="UniProtKB-KW"/>
</dbReference>
<dbReference type="Pfam" id="PF06983">
    <property type="entry name" value="3-dmu-9_3-mt"/>
    <property type="match status" value="1"/>
</dbReference>